<dbReference type="GO" id="GO:0016020">
    <property type="term" value="C:membrane"/>
    <property type="evidence" value="ECO:0007669"/>
    <property type="project" value="UniProtKB-SubCell"/>
</dbReference>
<comment type="similarity">
    <text evidence="2">Belongs to the tumor necrosis factor family.</text>
</comment>
<gene>
    <name evidence="8" type="ORF">RRG08_039859</name>
</gene>
<dbReference type="GO" id="GO:0005164">
    <property type="term" value="F:tumor necrosis factor receptor binding"/>
    <property type="evidence" value="ECO:0007669"/>
    <property type="project" value="InterPro"/>
</dbReference>
<accession>A0AAE0ZVE1</accession>
<evidence type="ECO:0000256" key="1">
    <source>
        <dbReference type="ARBA" id="ARBA00004370"/>
    </source>
</evidence>
<dbReference type="InterPro" id="IPR006052">
    <property type="entry name" value="TNF_dom"/>
</dbReference>
<reference evidence="8" key="1">
    <citation type="journal article" date="2023" name="G3 (Bethesda)">
        <title>A reference genome for the long-term kleptoplast-retaining sea slug Elysia crispata morphotype clarki.</title>
        <authorList>
            <person name="Eastman K.E."/>
            <person name="Pendleton A.L."/>
            <person name="Shaikh M.A."/>
            <person name="Suttiyut T."/>
            <person name="Ogas R."/>
            <person name="Tomko P."/>
            <person name="Gavelis G."/>
            <person name="Widhalm J.R."/>
            <person name="Wisecaver J.H."/>
        </authorList>
    </citation>
    <scope>NUCLEOTIDE SEQUENCE</scope>
    <source>
        <strain evidence="8">ECLA1</strain>
    </source>
</reference>
<dbReference type="Proteomes" id="UP001283361">
    <property type="component" value="Unassembled WGS sequence"/>
</dbReference>
<dbReference type="SMART" id="SM00207">
    <property type="entry name" value="TNF"/>
    <property type="match status" value="1"/>
</dbReference>
<feature type="region of interest" description="Disordered" evidence="5">
    <location>
        <begin position="1"/>
        <end position="50"/>
    </location>
</feature>
<keyword evidence="4 6" id="KW-0472">Membrane</keyword>
<comment type="caution">
    <text evidence="8">The sequence shown here is derived from an EMBL/GenBank/DDBJ whole genome shotgun (WGS) entry which is preliminary data.</text>
</comment>
<dbReference type="InterPro" id="IPR008983">
    <property type="entry name" value="Tumour_necrosis_fac-like_dom"/>
</dbReference>
<protein>
    <recommendedName>
        <fullName evidence="7">THD domain-containing protein</fullName>
    </recommendedName>
</protein>
<evidence type="ECO:0000256" key="6">
    <source>
        <dbReference type="SAM" id="Phobius"/>
    </source>
</evidence>
<proteinExistence type="inferred from homology"/>
<feature type="transmembrane region" description="Helical" evidence="6">
    <location>
        <begin position="89"/>
        <end position="112"/>
    </location>
</feature>
<organism evidence="8 9">
    <name type="scientific">Elysia crispata</name>
    <name type="common">lettuce slug</name>
    <dbReference type="NCBI Taxonomy" id="231223"/>
    <lineage>
        <taxon>Eukaryota</taxon>
        <taxon>Metazoa</taxon>
        <taxon>Spiralia</taxon>
        <taxon>Lophotrochozoa</taxon>
        <taxon>Mollusca</taxon>
        <taxon>Gastropoda</taxon>
        <taxon>Heterobranchia</taxon>
        <taxon>Euthyneura</taxon>
        <taxon>Panpulmonata</taxon>
        <taxon>Sacoglossa</taxon>
        <taxon>Placobranchoidea</taxon>
        <taxon>Plakobranchidae</taxon>
        <taxon>Elysia</taxon>
    </lineage>
</organism>
<dbReference type="PANTHER" id="PTHR11471:SF13">
    <property type="entry name" value="TNF FAMILY PROFILE DOMAIN-CONTAINING PROTEIN"/>
    <property type="match status" value="1"/>
</dbReference>
<keyword evidence="3" id="KW-0202">Cytokine</keyword>
<keyword evidence="6" id="KW-0812">Transmembrane</keyword>
<evidence type="ECO:0000313" key="9">
    <source>
        <dbReference type="Proteomes" id="UP001283361"/>
    </source>
</evidence>
<evidence type="ECO:0000256" key="2">
    <source>
        <dbReference type="ARBA" id="ARBA00008670"/>
    </source>
</evidence>
<evidence type="ECO:0000256" key="3">
    <source>
        <dbReference type="ARBA" id="ARBA00022514"/>
    </source>
</evidence>
<comment type="subcellular location">
    <subcellularLocation>
        <location evidence="1">Membrane</location>
    </subcellularLocation>
</comment>
<dbReference type="CDD" id="cd00184">
    <property type="entry name" value="TNF"/>
    <property type="match status" value="1"/>
</dbReference>
<evidence type="ECO:0000256" key="4">
    <source>
        <dbReference type="ARBA" id="ARBA00023136"/>
    </source>
</evidence>
<name>A0AAE0ZVE1_9GAST</name>
<dbReference type="Gene3D" id="2.60.120.40">
    <property type="match status" value="1"/>
</dbReference>
<evidence type="ECO:0000256" key="5">
    <source>
        <dbReference type="SAM" id="MobiDB-lite"/>
    </source>
</evidence>
<feature type="domain" description="THD" evidence="7">
    <location>
        <begin position="219"/>
        <end position="375"/>
    </location>
</feature>
<dbReference type="GO" id="GO:0005125">
    <property type="term" value="F:cytokine activity"/>
    <property type="evidence" value="ECO:0007669"/>
    <property type="project" value="UniProtKB-KW"/>
</dbReference>
<evidence type="ECO:0000313" key="8">
    <source>
        <dbReference type="EMBL" id="KAK3776270.1"/>
    </source>
</evidence>
<dbReference type="GO" id="GO:0006955">
    <property type="term" value="P:immune response"/>
    <property type="evidence" value="ECO:0007669"/>
    <property type="project" value="InterPro"/>
</dbReference>
<dbReference type="PANTHER" id="PTHR11471">
    <property type="entry name" value="TUMOR NECROSIS FACTOR FAMILY MEMBER"/>
    <property type="match status" value="1"/>
</dbReference>
<keyword evidence="6" id="KW-1133">Transmembrane helix</keyword>
<feature type="compositionally biased region" description="Low complexity" evidence="5">
    <location>
        <begin position="30"/>
        <end position="41"/>
    </location>
</feature>
<dbReference type="AlphaFoldDB" id="A0AAE0ZVE1"/>
<dbReference type="EMBL" id="JAWDGP010003233">
    <property type="protein sequence ID" value="KAK3776270.1"/>
    <property type="molecule type" value="Genomic_DNA"/>
</dbReference>
<sequence>MSHPERKDGSHKPLFGKSSSSNGDGGNGNSNGNSYNNCTSSQRQRASSGGIDSNLQNFKNEYGLDPASCLSQQQELEVKLRKIQTRLKVLFGIVVVGFIILMVVCGTCFFKLHQDVAHHTHKPTLSAQMAAILEEGVCVSCEDFRLGPSAAEEDVLSRYIDESSGSGRSARCCADTGAELLELLTLFIERKFRLELAKGTVPGTLAQAVKGGSVSVIKPAAHLMIDKPDLDSIKHIPGRQQMIKKWRSQGDMTFLVGGAEYNDGHIVVPTDGYYFVYCQIAFTEYDTWKKTGAYASNLSVYLYRHNILYDNDGEETLAINSITKGQSSSRSIAEYVISLGAVFKLRRQDHLLIKVSNLTDVDSSPKRTYFGFFKI</sequence>
<feature type="compositionally biased region" description="Basic and acidic residues" evidence="5">
    <location>
        <begin position="1"/>
        <end position="11"/>
    </location>
</feature>
<keyword evidence="9" id="KW-1185">Reference proteome</keyword>
<dbReference type="SUPFAM" id="SSF49842">
    <property type="entry name" value="TNF-like"/>
    <property type="match status" value="1"/>
</dbReference>
<evidence type="ECO:0000259" key="7">
    <source>
        <dbReference type="PROSITE" id="PS50049"/>
    </source>
</evidence>
<dbReference type="GO" id="GO:0005615">
    <property type="term" value="C:extracellular space"/>
    <property type="evidence" value="ECO:0007669"/>
    <property type="project" value="UniProtKB-KW"/>
</dbReference>
<dbReference type="Pfam" id="PF00229">
    <property type="entry name" value="TNF"/>
    <property type="match status" value="1"/>
</dbReference>
<dbReference type="PROSITE" id="PS50049">
    <property type="entry name" value="THD_2"/>
    <property type="match status" value="1"/>
</dbReference>